<name>A0A7S3ELW9_9RHOD</name>
<evidence type="ECO:0000256" key="2">
    <source>
        <dbReference type="ARBA" id="ARBA00022980"/>
    </source>
</evidence>
<dbReference type="PANTHER" id="PTHR15893:SF0">
    <property type="entry name" value="LARGE RIBOSOMAL SUBUNIT PROTEIN BL27M"/>
    <property type="match status" value="1"/>
</dbReference>
<dbReference type="PANTHER" id="PTHR15893">
    <property type="entry name" value="RIBOSOMAL PROTEIN L27"/>
    <property type="match status" value="1"/>
</dbReference>
<proteinExistence type="inferred from homology"/>
<evidence type="ECO:0000313" key="4">
    <source>
        <dbReference type="EMBL" id="CAE0063081.1"/>
    </source>
</evidence>
<organism evidence="4">
    <name type="scientific">Rhodosorus marinus</name>
    <dbReference type="NCBI Taxonomy" id="101924"/>
    <lineage>
        <taxon>Eukaryota</taxon>
        <taxon>Rhodophyta</taxon>
        <taxon>Stylonematophyceae</taxon>
        <taxon>Stylonematales</taxon>
        <taxon>Stylonemataceae</taxon>
        <taxon>Rhodosorus</taxon>
    </lineage>
</organism>
<keyword evidence="2" id="KW-0689">Ribosomal protein</keyword>
<dbReference type="GO" id="GO:0003735">
    <property type="term" value="F:structural constituent of ribosome"/>
    <property type="evidence" value="ECO:0007669"/>
    <property type="project" value="InterPro"/>
</dbReference>
<dbReference type="InterPro" id="IPR001684">
    <property type="entry name" value="Ribosomal_bL27"/>
</dbReference>
<accession>A0A7S3ELW9</accession>
<evidence type="ECO:0000256" key="1">
    <source>
        <dbReference type="ARBA" id="ARBA00010797"/>
    </source>
</evidence>
<sequence length="200" mass="21864">MLGGLLGLGGRRILGGSLSVGSVQSGLNGSFEAAGGTTVHARWKFKKGATKCRQKGNVKGKGLGVKIKDNQFVKPGESIYLQRGLKRLPGLGAGVARNQSIYAVQAGIVRYRRLEKGRKVGRVQITVEDAPESHPKMMEYKKRLDAIAEKLEKRRIALEKSRVRRSIVSEHSKTMCIHLKKMAFDAVARGGAVGSRRTWL</sequence>
<dbReference type="GO" id="GO:0006412">
    <property type="term" value="P:translation"/>
    <property type="evidence" value="ECO:0007669"/>
    <property type="project" value="InterPro"/>
</dbReference>
<protein>
    <recommendedName>
        <fullName evidence="5">50S ribosomal protein L27, chloroplastic</fullName>
    </recommendedName>
</protein>
<dbReference type="SUPFAM" id="SSF110324">
    <property type="entry name" value="Ribosomal L27 protein-like"/>
    <property type="match status" value="1"/>
</dbReference>
<dbReference type="AlphaFoldDB" id="A0A7S3ELW9"/>
<dbReference type="Gene3D" id="2.40.50.100">
    <property type="match status" value="1"/>
</dbReference>
<evidence type="ECO:0000256" key="3">
    <source>
        <dbReference type="ARBA" id="ARBA00023274"/>
    </source>
</evidence>
<reference evidence="4" key="1">
    <citation type="submission" date="2021-01" db="EMBL/GenBank/DDBJ databases">
        <authorList>
            <person name="Corre E."/>
            <person name="Pelletier E."/>
            <person name="Niang G."/>
            <person name="Scheremetjew M."/>
            <person name="Finn R."/>
            <person name="Kale V."/>
            <person name="Holt S."/>
            <person name="Cochrane G."/>
            <person name="Meng A."/>
            <person name="Brown T."/>
            <person name="Cohen L."/>
        </authorList>
    </citation>
    <scope>NUCLEOTIDE SEQUENCE</scope>
    <source>
        <strain evidence="4">CCMP 769</strain>
    </source>
</reference>
<gene>
    <name evidence="4" type="ORF">RMAR00112_LOCUS31153</name>
</gene>
<dbReference type="Pfam" id="PF01016">
    <property type="entry name" value="Ribosomal_L27"/>
    <property type="match status" value="1"/>
</dbReference>
<comment type="similarity">
    <text evidence="1">Belongs to the bacterial ribosomal protein bL27 family.</text>
</comment>
<dbReference type="PRINTS" id="PR00063">
    <property type="entry name" value="RIBOSOMALL27"/>
</dbReference>
<evidence type="ECO:0008006" key="5">
    <source>
        <dbReference type="Google" id="ProtNLM"/>
    </source>
</evidence>
<dbReference type="EMBL" id="HBHW01040502">
    <property type="protein sequence ID" value="CAE0063081.1"/>
    <property type="molecule type" value="Transcribed_RNA"/>
</dbReference>
<dbReference type="GO" id="GO:0005762">
    <property type="term" value="C:mitochondrial large ribosomal subunit"/>
    <property type="evidence" value="ECO:0007669"/>
    <property type="project" value="TreeGrafter"/>
</dbReference>
<keyword evidence="3" id="KW-0687">Ribonucleoprotein</keyword>